<dbReference type="AlphaFoldDB" id="A0A650EMD5"/>
<dbReference type="PROSITE" id="PS50109">
    <property type="entry name" value="HIS_KIN"/>
    <property type="match status" value="1"/>
</dbReference>
<dbReference type="Pfam" id="PF02518">
    <property type="entry name" value="HATPase_c"/>
    <property type="match status" value="1"/>
</dbReference>
<dbReference type="SMART" id="SM00387">
    <property type="entry name" value="HATPase_c"/>
    <property type="match status" value="1"/>
</dbReference>
<sequence length="250" mass="27339">MQEENKVNLNVRALSLISHKLKTPLSIINGYSEAILSQAGKEKFSPFTSKALEEINKQGKRMSQLVDKLFAFNKVSAATADTLERKPVALKQLIKDCAAHAIALNEDAAPEPVPQDDSSVRRGTFVEIDCPEGLSVTANEEMLRMGVQELLANSIKFNNKMEKIIKVQCANHGGSVSLSVRDYGVGIRPQDVNRIFEPFYQVDDSFTGQVNGWGLGLPMLKKILDLHGGSISVVSDRGLGSIVTINFPTL</sequence>
<dbReference type="SUPFAM" id="SSF47384">
    <property type="entry name" value="Homodimeric domain of signal transducing histidine kinase"/>
    <property type="match status" value="1"/>
</dbReference>
<evidence type="ECO:0000256" key="1">
    <source>
        <dbReference type="ARBA" id="ARBA00000085"/>
    </source>
</evidence>
<comment type="catalytic activity">
    <reaction evidence="1">
        <text>ATP + protein L-histidine = ADP + protein N-phospho-L-histidine.</text>
        <dbReference type="EC" id="2.7.13.3"/>
    </reaction>
</comment>
<dbReference type="InterPro" id="IPR003661">
    <property type="entry name" value="HisK_dim/P_dom"/>
</dbReference>
<keyword evidence="3" id="KW-0597">Phosphoprotein</keyword>
<evidence type="ECO:0000256" key="4">
    <source>
        <dbReference type="ARBA" id="ARBA00022679"/>
    </source>
</evidence>
<keyword evidence="5" id="KW-0547">Nucleotide-binding</keyword>
<evidence type="ECO:0000256" key="3">
    <source>
        <dbReference type="ARBA" id="ARBA00022553"/>
    </source>
</evidence>
<dbReference type="EMBL" id="MN577572">
    <property type="protein sequence ID" value="QGT50813.1"/>
    <property type="molecule type" value="Genomic_DNA"/>
</dbReference>
<dbReference type="Gene3D" id="3.30.565.10">
    <property type="entry name" value="Histidine kinase-like ATPase, C-terminal domain"/>
    <property type="match status" value="1"/>
</dbReference>
<evidence type="ECO:0000256" key="7">
    <source>
        <dbReference type="ARBA" id="ARBA00022840"/>
    </source>
</evidence>
<dbReference type="EC" id="2.7.13.3" evidence="2"/>
<dbReference type="PANTHER" id="PTHR42878:SF7">
    <property type="entry name" value="SENSOR HISTIDINE KINASE GLRK"/>
    <property type="match status" value="1"/>
</dbReference>
<evidence type="ECO:0000256" key="5">
    <source>
        <dbReference type="ARBA" id="ARBA00022741"/>
    </source>
</evidence>
<dbReference type="InterPro" id="IPR050351">
    <property type="entry name" value="BphY/WalK/GraS-like"/>
</dbReference>
<dbReference type="InterPro" id="IPR036890">
    <property type="entry name" value="HATPase_C_sf"/>
</dbReference>
<evidence type="ECO:0000259" key="9">
    <source>
        <dbReference type="PROSITE" id="PS50109"/>
    </source>
</evidence>
<dbReference type="GO" id="GO:0000155">
    <property type="term" value="F:phosphorelay sensor kinase activity"/>
    <property type="evidence" value="ECO:0007669"/>
    <property type="project" value="InterPro"/>
</dbReference>
<accession>A0A650EMD5</accession>
<dbReference type="InterPro" id="IPR003594">
    <property type="entry name" value="HATPase_dom"/>
</dbReference>
<dbReference type="InterPro" id="IPR004358">
    <property type="entry name" value="Sig_transdc_His_kin-like_C"/>
</dbReference>
<dbReference type="Pfam" id="PF00512">
    <property type="entry name" value="HisKA"/>
    <property type="match status" value="1"/>
</dbReference>
<dbReference type="SMART" id="SM00388">
    <property type="entry name" value="HisKA"/>
    <property type="match status" value="1"/>
</dbReference>
<dbReference type="GO" id="GO:0000156">
    <property type="term" value="F:phosphorelay response regulator activity"/>
    <property type="evidence" value="ECO:0007669"/>
    <property type="project" value="TreeGrafter"/>
</dbReference>
<keyword evidence="8" id="KW-0902">Two-component regulatory system</keyword>
<keyword evidence="6" id="KW-0418">Kinase</keyword>
<proteinExistence type="predicted"/>
<evidence type="ECO:0000313" key="10">
    <source>
        <dbReference type="EMBL" id="QGT50813.1"/>
    </source>
</evidence>
<reference evidence="10" key="1">
    <citation type="journal article" date="2020" name="J. ISSAAS">
        <title>Lactobacilli and other gastrointestinal microbiota of Peromyscus leucopus, reservoir host for agents of Lyme disease and other zoonoses in North America.</title>
        <authorList>
            <person name="Milovic A."/>
            <person name="Bassam K."/>
            <person name="Shao H."/>
            <person name="Chatzistamou I."/>
            <person name="Tufts D.M."/>
            <person name="Diuk-Wasser M."/>
            <person name="Barbour A.G."/>
        </authorList>
    </citation>
    <scope>NUCLEOTIDE SEQUENCE</scope>
    <source>
        <strain evidence="10">LL30</strain>
    </source>
</reference>
<dbReference type="PRINTS" id="PR00344">
    <property type="entry name" value="BCTRLSENSOR"/>
</dbReference>
<keyword evidence="4" id="KW-0808">Transferase</keyword>
<dbReference type="InterPro" id="IPR036097">
    <property type="entry name" value="HisK_dim/P_sf"/>
</dbReference>
<organism evidence="10">
    <name type="scientific">uncultured Elusimicrobia bacterium</name>
    <dbReference type="NCBI Taxonomy" id="699876"/>
    <lineage>
        <taxon>Bacteria</taxon>
        <taxon>Pseudomonadati</taxon>
        <taxon>Elusimicrobiota</taxon>
        <taxon>Elusimicrobia</taxon>
        <taxon>environmental samples</taxon>
    </lineage>
</organism>
<feature type="domain" description="Histidine kinase" evidence="9">
    <location>
        <begin position="16"/>
        <end position="250"/>
    </location>
</feature>
<evidence type="ECO:0000256" key="2">
    <source>
        <dbReference type="ARBA" id="ARBA00012438"/>
    </source>
</evidence>
<dbReference type="InterPro" id="IPR005467">
    <property type="entry name" value="His_kinase_dom"/>
</dbReference>
<evidence type="ECO:0000256" key="6">
    <source>
        <dbReference type="ARBA" id="ARBA00022777"/>
    </source>
</evidence>
<protein>
    <recommendedName>
        <fullName evidence="2">histidine kinase</fullName>
        <ecNumber evidence="2">2.7.13.3</ecNumber>
    </recommendedName>
</protein>
<dbReference type="Gene3D" id="1.10.287.130">
    <property type="match status" value="1"/>
</dbReference>
<evidence type="ECO:0000256" key="8">
    <source>
        <dbReference type="ARBA" id="ARBA00023012"/>
    </source>
</evidence>
<name>A0A650EMD5_9BACT</name>
<keyword evidence="7" id="KW-0067">ATP-binding</keyword>
<dbReference type="GO" id="GO:0005524">
    <property type="term" value="F:ATP binding"/>
    <property type="evidence" value="ECO:0007669"/>
    <property type="project" value="UniProtKB-KW"/>
</dbReference>
<dbReference type="SUPFAM" id="SSF55874">
    <property type="entry name" value="ATPase domain of HSP90 chaperone/DNA topoisomerase II/histidine kinase"/>
    <property type="match status" value="1"/>
</dbReference>
<gene>
    <name evidence="10" type="ORF">Elusimicrob2101_0760</name>
</gene>
<dbReference type="GO" id="GO:0007234">
    <property type="term" value="P:osmosensory signaling via phosphorelay pathway"/>
    <property type="evidence" value="ECO:0007669"/>
    <property type="project" value="TreeGrafter"/>
</dbReference>
<dbReference type="PANTHER" id="PTHR42878">
    <property type="entry name" value="TWO-COMPONENT HISTIDINE KINASE"/>
    <property type="match status" value="1"/>
</dbReference>
<dbReference type="GO" id="GO:0030295">
    <property type="term" value="F:protein kinase activator activity"/>
    <property type="evidence" value="ECO:0007669"/>
    <property type="project" value="TreeGrafter"/>
</dbReference>
<dbReference type="CDD" id="cd00082">
    <property type="entry name" value="HisKA"/>
    <property type="match status" value="1"/>
</dbReference>